<gene>
    <name evidence="1" type="ORF">NGO_06740</name>
</gene>
<keyword evidence="2" id="KW-1185">Reference proteome</keyword>
<dbReference type="STRING" id="242231.NGO_06740"/>
<proteinExistence type="predicted"/>
<name>A0A0H4ISX9_NEIG1</name>
<organism evidence="1 2">
    <name type="scientific">Neisseria gonorrhoeae (strain ATCC 700825 / FA 1090)</name>
    <dbReference type="NCBI Taxonomy" id="242231"/>
    <lineage>
        <taxon>Bacteria</taxon>
        <taxon>Pseudomonadati</taxon>
        <taxon>Pseudomonadota</taxon>
        <taxon>Betaproteobacteria</taxon>
        <taxon>Neisseriales</taxon>
        <taxon>Neisseriaceae</taxon>
        <taxon>Neisseria</taxon>
    </lineage>
</organism>
<dbReference type="EMBL" id="AE004969">
    <property type="protein sequence ID" value="AKO63704.1"/>
    <property type="molecule type" value="Genomic_DNA"/>
</dbReference>
<reference evidence="2" key="1">
    <citation type="submission" date="2003-03" db="EMBL/GenBank/DDBJ databases">
        <title>The complete genome sequence of Neisseria gonorrhoeae.</title>
        <authorList>
            <person name="Lewis L.A."/>
            <person name="Gillaspy A.F."/>
            <person name="McLaughlin R.E."/>
            <person name="Gipson M."/>
            <person name="Ducey T.F."/>
            <person name="Ownbey T."/>
            <person name="Hartman K."/>
            <person name="Nydick C."/>
            <person name="Carson M.B."/>
            <person name="Vaughn J."/>
            <person name="Thomson C."/>
            <person name="Song L."/>
            <person name="Lin S."/>
            <person name="Yuan X."/>
            <person name="Najar F."/>
            <person name="Zhan M."/>
            <person name="Ren Q."/>
            <person name="Zhu H."/>
            <person name="Qi S."/>
            <person name="Kenton S.M."/>
            <person name="Lai H."/>
            <person name="White J.D."/>
            <person name="Clifton S."/>
            <person name="Roe B.A."/>
            <person name="Dyer D.W."/>
        </authorList>
    </citation>
    <scope>NUCLEOTIDE SEQUENCE [LARGE SCALE GENOMIC DNA]</scope>
    <source>
        <strain evidence="2">ATCC 700825 / FA 1090</strain>
    </source>
</reference>
<protein>
    <submittedName>
        <fullName evidence="1">Uncharacterized protein</fullName>
    </submittedName>
</protein>
<dbReference type="KEGG" id="ngo:NGO_06740"/>
<sequence length="59" mass="6661">MIKPNLRPKLGSSALIAFLSLYSSLVLNYAFFAKVVELRPFNDTGADIFLYTMPVVLFF</sequence>
<accession>A0A0H4ISX9</accession>
<evidence type="ECO:0000313" key="1">
    <source>
        <dbReference type="EMBL" id="AKO63704.1"/>
    </source>
</evidence>
<evidence type="ECO:0000313" key="2">
    <source>
        <dbReference type="Proteomes" id="UP000000535"/>
    </source>
</evidence>
<dbReference type="Proteomes" id="UP000000535">
    <property type="component" value="Chromosome"/>
</dbReference>
<dbReference type="AlphaFoldDB" id="A0A0H4ISX9"/>